<keyword evidence="5" id="KW-0804">Transcription</keyword>
<dbReference type="CDD" id="cd06171">
    <property type="entry name" value="Sigma70_r4"/>
    <property type="match status" value="1"/>
</dbReference>
<evidence type="ECO:0000313" key="9">
    <source>
        <dbReference type="EMBL" id="GGK67781.1"/>
    </source>
</evidence>
<organism evidence="9 10">
    <name type="scientific">Sphaerisporangium melleum</name>
    <dbReference type="NCBI Taxonomy" id="321316"/>
    <lineage>
        <taxon>Bacteria</taxon>
        <taxon>Bacillati</taxon>
        <taxon>Actinomycetota</taxon>
        <taxon>Actinomycetes</taxon>
        <taxon>Streptosporangiales</taxon>
        <taxon>Streptosporangiaceae</taxon>
        <taxon>Sphaerisporangium</taxon>
    </lineage>
</organism>
<dbReference type="Proteomes" id="UP000645217">
    <property type="component" value="Unassembled WGS sequence"/>
</dbReference>
<dbReference type="NCBIfam" id="TIGR02937">
    <property type="entry name" value="sigma70-ECF"/>
    <property type="match status" value="1"/>
</dbReference>
<dbReference type="PANTHER" id="PTHR43133:SF50">
    <property type="entry name" value="ECF RNA POLYMERASE SIGMA FACTOR SIGM"/>
    <property type="match status" value="1"/>
</dbReference>
<dbReference type="Pfam" id="PF08281">
    <property type="entry name" value="Sigma70_r4_2"/>
    <property type="match status" value="1"/>
</dbReference>
<protein>
    <submittedName>
        <fullName evidence="9">RNA polymerase sigma24 factor</fullName>
    </submittedName>
</protein>
<dbReference type="GO" id="GO:0006352">
    <property type="term" value="P:DNA-templated transcription initiation"/>
    <property type="evidence" value="ECO:0007669"/>
    <property type="project" value="InterPro"/>
</dbReference>
<dbReference type="InterPro" id="IPR036388">
    <property type="entry name" value="WH-like_DNA-bd_sf"/>
</dbReference>
<name>A0A917QTP2_9ACTN</name>
<dbReference type="EMBL" id="BMNT01000003">
    <property type="protein sequence ID" value="GGK67781.1"/>
    <property type="molecule type" value="Genomic_DNA"/>
</dbReference>
<keyword evidence="10" id="KW-1185">Reference proteome</keyword>
<evidence type="ECO:0000256" key="6">
    <source>
        <dbReference type="SAM" id="MobiDB-lite"/>
    </source>
</evidence>
<gene>
    <name evidence="9" type="ORF">GCM10007964_08520</name>
</gene>
<proteinExistence type="inferred from homology"/>
<dbReference type="InterPro" id="IPR007627">
    <property type="entry name" value="RNA_pol_sigma70_r2"/>
</dbReference>
<evidence type="ECO:0000256" key="3">
    <source>
        <dbReference type="ARBA" id="ARBA00023082"/>
    </source>
</evidence>
<evidence type="ECO:0000256" key="1">
    <source>
        <dbReference type="ARBA" id="ARBA00010641"/>
    </source>
</evidence>
<dbReference type="GO" id="GO:0016987">
    <property type="term" value="F:sigma factor activity"/>
    <property type="evidence" value="ECO:0007669"/>
    <property type="project" value="UniProtKB-KW"/>
</dbReference>
<dbReference type="SUPFAM" id="SSF88946">
    <property type="entry name" value="Sigma2 domain of RNA polymerase sigma factors"/>
    <property type="match status" value="1"/>
</dbReference>
<accession>A0A917QTP2</accession>
<reference evidence="9" key="2">
    <citation type="submission" date="2020-09" db="EMBL/GenBank/DDBJ databases">
        <authorList>
            <person name="Sun Q."/>
            <person name="Ohkuma M."/>
        </authorList>
    </citation>
    <scope>NUCLEOTIDE SEQUENCE</scope>
    <source>
        <strain evidence="9">JCM 13064</strain>
    </source>
</reference>
<dbReference type="RefSeq" id="WP_229690839.1">
    <property type="nucleotide sequence ID" value="NZ_BMNT01000003.1"/>
</dbReference>
<evidence type="ECO:0000256" key="4">
    <source>
        <dbReference type="ARBA" id="ARBA00023125"/>
    </source>
</evidence>
<dbReference type="AlphaFoldDB" id="A0A917QTP2"/>
<keyword evidence="4" id="KW-0238">DNA-binding</keyword>
<dbReference type="PANTHER" id="PTHR43133">
    <property type="entry name" value="RNA POLYMERASE ECF-TYPE SIGMA FACTO"/>
    <property type="match status" value="1"/>
</dbReference>
<evidence type="ECO:0000259" key="7">
    <source>
        <dbReference type="Pfam" id="PF04542"/>
    </source>
</evidence>
<reference evidence="9" key="1">
    <citation type="journal article" date="2014" name="Int. J. Syst. Evol. Microbiol.">
        <title>Complete genome sequence of Corynebacterium casei LMG S-19264T (=DSM 44701T), isolated from a smear-ripened cheese.</title>
        <authorList>
            <consortium name="US DOE Joint Genome Institute (JGI-PGF)"/>
            <person name="Walter F."/>
            <person name="Albersmeier A."/>
            <person name="Kalinowski J."/>
            <person name="Ruckert C."/>
        </authorList>
    </citation>
    <scope>NUCLEOTIDE SEQUENCE</scope>
    <source>
        <strain evidence="9">JCM 13064</strain>
    </source>
</reference>
<dbReference type="SUPFAM" id="SSF88659">
    <property type="entry name" value="Sigma3 and sigma4 domains of RNA polymerase sigma factors"/>
    <property type="match status" value="1"/>
</dbReference>
<dbReference type="GO" id="GO:0003677">
    <property type="term" value="F:DNA binding"/>
    <property type="evidence" value="ECO:0007669"/>
    <property type="project" value="UniProtKB-KW"/>
</dbReference>
<evidence type="ECO:0000256" key="5">
    <source>
        <dbReference type="ARBA" id="ARBA00023163"/>
    </source>
</evidence>
<dbReference type="InterPro" id="IPR014284">
    <property type="entry name" value="RNA_pol_sigma-70_dom"/>
</dbReference>
<feature type="region of interest" description="Disordered" evidence="6">
    <location>
        <begin position="150"/>
        <end position="173"/>
    </location>
</feature>
<feature type="domain" description="RNA polymerase sigma-70 region 2" evidence="7">
    <location>
        <begin position="18"/>
        <end position="80"/>
    </location>
</feature>
<feature type="domain" description="RNA polymerase sigma factor 70 region 4 type 2" evidence="8">
    <location>
        <begin position="111"/>
        <end position="163"/>
    </location>
</feature>
<dbReference type="InterPro" id="IPR013249">
    <property type="entry name" value="RNA_pol_sigma70_r4_t2"/>
</dbReference>
<keyword evidence="2" id="KW-0805">Transcription regulation</keyword>
<dbReference type="Gene3D" id="1.10.10.10">
    <property type="entry name" value="Winged helix-like DNA-binding domain superfamily/Winged helix DNA-binding domain"/>
    <property type="match status" value="1"/>
</dbReference>
<dbReference type="Pfam" id="PF04542">
    <property type="entry name" value="Sigma70_r2"/>
    <property type="match status" value="1"/>
</dbReference>
<dbReference type="InterPro" id="IPR013324">
    <property type="entry name" value="RNA_pol_sigma_r3/r4-like"/>
</dbReference>
<comment type="similarity">
    <text evidence="1">Belongs to the sigma-70 factor family. ECF subfamily.</text>
</comment>
<evidence type="ECO:0000313" key="10">
    <source>
        <dbReference type="Proteomes" id="UP000645217"/>
    </source>
</evidence>
<dbReference type="Gene3D" id="1.10.1740.10">
    <property type="match status" value="1"/>
</dbReference>
<dbReference type="InterPro" id="IPR039425">
    <property type="entry name" value="RNA_pol_sigma-70-like"/>
</dbReference>
<sequence length="173" mass="19165">MTEASVVSTGRPSFADLFAAHYAAMVRLAGLLGADDPEDIAQEAFARLHQKMGRLREADAAVPYLRAIVCNLTRNRVRHLRLARLRRSEAGEPAVTQHSGEQAFLVAERHRDLLAAVDRLPRRQREALVLRYWLELSEREIADAMGVTPGSVKTHTSRALGALGRSLQESSDD</sequence>
<evidence type="ECO:0000259" key="8">
    <source>
        <dbReference type="Pfam" id="PF08281"/>
    </source>
</evidence>
<comment type="caution">
    <text evidence="9">The sequence shown here is derived from an EMBL/GenBank/DDBJ whole genome shotgun (WGS) entry which is preliminary data.</text>
</comment>
<evidence type="ECO:0000256" key="2">
    <source>
        <dbReference type="ARBA" id="ARBA00023015"/>
    </source>
</evidence>
<dbReference type="InterPro" id="IPR013325">
    <property type="entry name" value="RNA_pol_sigma_r2"/>
</dbReference>
<keyword evidence="3" id="KW-0731">Sigma factor</keyword>